<reference evidence="1 2" key="1">
    <citation type="submission" date="2015-01" db="EMBL/GenBank/DDBJ databases">
        <title>Genome of allotetraploid Gossypium barbadense reveals genomic plasticity and fiber elongation in cotton evolution.</title>
        <authorList>
            <person name="Chen X."/>
            <person name="Liu X."/>
            <person name="Zhao B."/>
            <person name="Zheng H."/>
            <person name="Hu Y."/>
            <person name="Lu G."/>
            <person name="Yang C."/>
            <person name="Chen J."/>
            <person name="Shan C."/>
            <person name="Zhang L."/>
            <person name="Zhou Y."/>
            <person name="Wang L."/>
            <person name="Guo W."/>
            <person name="Bai Y."/>
            <person name="Ruan J."/>
            <person name="Shangguan X."/>
            <person name="Mao Y."/>
            <person name="Jiang J."/>
            <person name="Zhu Y."/>
            <person name="Lei J."/>
            <person name="Kang H."/>
            <person name="Chen S."/>
            <person name="He X."/>
            <person name="Wang R."/>
            <person name="Wang Y."/>
            <person name="Chen J."/>
            <person name="Wang L."/>
            <person name="Yu S."/>
            <person name="Wang B."/>
            <person name="Wei J."/>
            <person name="Song S."/>
            <person name="Lu X."/>
            <person name="Gao Z."/>
            <person name="Gu W."/>
            <person name="Deng X."/>
            <person name="Ma D."/>
            <person name="Wang S."/>
            <person name="Liang W."/>
            <person name="Fang L."/>
            <person name="Cai C."/>
            <person name="Zhu X."/>
            <person name="Zhou B."/>
            <person name="Zhang Y."/>
            <person name="Chen Z."/>
            <person name="Xu S."/>
            <person name="Zhu R."/>
            <person name="Wang S."/>
            <person name="Zhang T."/>
            <person name="Zhao G."/>
        </authorList>
    </citation>
    <scope>NUCLEOTIDE SEQUENCE [LARGE SCALE GENOMIC DNA]</scope>
    <source>
        <strain evidence="2">cv. Xinhai21</strain>
        <tissue evidence="1">Leaf</tissue>
    </source>
</reference>
<name>A0A2P5VSC2_GOSBA</name>
<dbReference type="Proteomes" id="UP000239757">
    <property type="component" value="Unassembled WGS sequence"/>
</dbReference>
<proteinExistence type="predicted"/>
<dbReference type="AlphaFoldDB" id="A0A2P5VSC2"/>
<accession>A0A2P5VSC2</accession>
<organism evidence="1 2">
    <name type="scientific">Gossypium barbadense</name>
    <name type="common">Sea Island cotton</name>
    <name type="synonym">Hibiscus barbadensis</name>
    <dbReference type="NCBI Taxonomy" id="3634"/>
    <lineage>
        <taxon>Eukaryota</taxon>
        <taxon>Viridiplantae</taxon>
        <taxon>Streptophyta</taxon>
        <taxon>Embryophyta</taxon>
        <taxon>Tracheophyta</taxon>
        <taxon>Spermatophyta</taxon>
        <taxon>Magnoliopsida</taxon>
        <taxon>eudicotyledons</taxon>
        <taxon>Gunneridae</taxon>
        <taxon>Pentapetalae</taxon>
        <taxon>rosids</taxon>
        <taxon>malvids</taxon>
        <taxon>Malvales</taxon>
        <taxon>Malvaceae</taxon>
        <taxon>Malvoideae</taxon>
        <taxon>Gossypium</taxon>
    </lineage>
</organism>
<dbReference type="EMBL" id="KZ671182">
    <property type="protein sequence ID" value="PPR81700.1"/>
    <property type="molecule type" value="Genomic_DNA"/>
</dbReference>
<sequence>MAEQTAFNSTCDASSNIRLFAKSSFKNLTTFDIYKRASINAKLLKLACIQQIKQLRSRPCNISYADEV</sequence>
<evidence type="ECO:0000313" key="2">
    <source>
        <dbReference type="Proteomes" id="UP000239757"/>
    </source>
</evidence>
<evidence type="ECO:0000313" key="1">
    <source>
        <dbReference type="EMBL" id="PPR81700.1"/>
    </source>
</evidence>
<gene>
    <name evidence="1" type="ORF">GOBAR_AA39013</name>
</gene>
<protein>
    <submittedName>
        <fullName evidence="1">Uncharacterized protein</fullName>
    </submittedName>
</protein>